<evidence type="ECO:0000256" key="10">
    <source>
        <dbReference type="SAM" id="Coils"/>
    </source>
</evidence>
<evidence type="ECO:0000256" key="9">
    <source>
        <dbReference type="PIRNR" id="PIRNR003128"/>
    </source>
</evidence>
<dbReference type="GO" id="GO:0006310">
    <property type="term" value="P:DNA recombination"/>
    <property type="evidence" value="ECO:0007669"/>
    <property type="project" value="InterPro"/>
</dbReference>
<dbReference type="Pfam" id="PF02463">
    <property type="entry name" value="SMC_N"/>
    <property type="match status" value="1"/>
</dbReference>
<dbReference type="Proteomes" id="UP000236634">
    <property type="component" value="Unassembled WGS sequence"/>
</dbReference>
<dbReference type="PANTHER" id="PTHR11059:SF0">
    <property type="entry name" value="DNA REPAIR PROTEIN RECN"/>
    <property type="match status" value="1"/>
</dbReference>
<dbReference type="InterPro" id="IPR004604">
    <property type="entry name" value="DNA_recomb/repair_RecN"/>
</dbReference>
<dbReference type="EMBL" id="NBAX01000007">
    <property type="protein sequence ID" value="PNP93537.1"/>
    <property type="molecule type" value="Genomic_DNA"/>
</dbReference>
<evidence type="ECO:0000259" key="11">
    <source>
        <dbReference type="Pfam" id="PF02463"/>
    </source>
</evidence>
<comment type="caution">
    <text evidence="12">The sequence shown here is derived from an EMBL/GenBank/DDBJ whole genome shotgun (WGS) entry which is preliminary data.</text>
</comment>
<dbReference type="GO" id="GO:0006281">
    <property type="term" value="P:DNA repair"/>
    <property type="evidence" value="ECO:0007669"/>
    <property type="project" value="UniProtKB-KW"/>
</dbReference>
<dbReference type="NCBIfam" id="TIGR00634">
    <property type="entry name" value="recN"/>
    <property type="match status" value="1"/>
</dbReference>
<keyword evidence="6" id="KW-0067">ATP-binding</keyword>
<dbReference type="GO" id="GO:0005524">
    <property type="term" value="F:ATP binding"/>
    <property type="evidence" value="ECO:0007669"/>
    <property type="project" value="UniProtKB-KW"/>
</dbReference>
<keyword evidence="10" id="KW-0175">Coiled coil</keyword>
<dbReference type="PIRSF" id="PIRSF003128">
    <property type="entry name" value="RecN"/>
    <property type="match status" value="1"/>
</dbReference>
<keyword evidence="4" id="KW-0547">Nucleotide-binding</keyword>
<evidence type="ECO:0000256" key="6">
    <source>
        <dbReference type="ARBA" id="ARBA00022840"/>
    </source>
</evidence>
<dbReference type="RefSeq" id="WP_103003665.1">
    <property type="nucleotide sequence ID" value="NZ_NBAX01000007.1"/>
</dbReference>
<comment type="similarity">
    <text evidence="2 9">Belongs to the RecN family.</text>
</comment>
<dbReference type="PANTHER" id="PTHR11059">
    <property type="entry name" value="DNA REPAIR PROTEIN RECN"/>
    <property type="match status" value="1"/>
</dbReference>
<keyword evidence="7 9" id="KW-0234">DNA repair</keyword>
<gene>
    <name evidence="12" type="ORF">BFS16_08820</name>
</gene>
<dbReference type="FunFam" id="3.40.50.300:FF:000319">
    <property type="entry name" value="DNA repair protein RecN"/>
    <property type="match status" value="1"/>
</dbReference>
<evidence type="ECO:0000256" key="8">
    <source>
        <dbReference type="ARBA" id="ARBA00033408"/>
    </source>
</evidence>
<dbReference type="InterPro" id="IPR003395">
    <property type="entry name" value="RecF/RecN/SMC_N"/>
</dbReference>
<evidence type="ECO:0000256" key="7">
    <source>
        <dbReference type="ARBA" id="ARBA00023204"/>
    </source>
</evidence>
<dbReference type="CDD" id="cd03241">
    <property type="entry name" value="ABC_RecN"/>
    <property type="match status" value="2"/>
</dbReference>
<dbReference type="Gene3D" id="3.40.50.300">
    <property type="entry name" value="P-loop containing nucleotide triphosphate hydrolases"/>
    <property type="match status" value="2"/>
</dbReference>
<name>A0A2K0XG82_9BACT</name>
<evidence type="ECO:0000256" key="1">
    <source>
        <dbReference type="ARBA" id="ARBA00003618"/>
    </source>
</evidence>
<evidence type="ECO:0000256" key="4">
    <source>
        <dbReference type="ARBA" id="ARBA00022741"/>
    </source>
</evidence>
<dbReference type="GO" id="GO:0043590">
    <property type="term" value="C:bacterial nucleoid"/>
    <property type="evidence" value="ECO:0007669"/>
    <property type="project" value="TreeGrafter"/>
</dbReference>
<keyword evidence="5 9" id="KW-0227">DNA damage</keyword>
<reference evidence="12 13" key="1">
    <citation type="submission" date="2017-03" db="EMBL/GenBank/DDBJ databases">
        <authorList>
            <person name="Afonso C.L."/>
            <person name="Miller P.J."/>
            <person name="Scott M.A."/>
            <person name="Spackman E."/>
            <person name="Goraichik I."/>
            <person name="Dimitrov K.M."/>
            <person name="Suarez D.L."/>
            <person name="Swayne D.E."/>
        </authorList>
    </citation>
    <scope>NUCLEOTIDE SEQUENCE [LARGE SCALE GENOMIC DNA]</scope>
    <source>
        <strain evidence="12 13">DNF00076</strain>
    </source>
</reference>
<comment type="function">
    <text evidence="1 9">May be involved in recombinational repair of damaged DNA.</text>
</comment>
<proteinExistence type="inferred from homology"/>
<dbReference type="SUPFAM" id="SSF52540">
    <property type="entry name" value="P-loop containing nucleoside triphosphate hydrolases"/>
    <property type="match status" value="2"/>
</dbReference>
<dbReference type="InterPro" id="IPR027417">
    <property type="entry name" value="P-loop_NTPase"/>
</dbReference>
<evidence type="ECO:0000256" key="2">
    <source>
        <dbReference type="ARBA" id="ARBA00009441"/>
    </source>
</evidence>
<dbReference type="GO" id="GO:0009432">
    <property type="term" value="P:SOS response"/>
    <property type="evidence" value="ECO:0007669"/>
    <property type="project" value="TreeGrafter"/>
</dbReference>
<sequence length="553" mass="62440">MLKQLYIQNFTLIDEMNILFHPGFSVITGETGAGKSIILGALGLLKGNRADTKQIRQGEERCVIEAHFDIRQYDLKDFFLENDLDDDPHDCILRREININGKSRAFINDTPASLSVMKDLGERLIDIHSQHQNLLLNKEDFQLHVVDILTKDEDTLRKYQESYQKYKKEQTILEEMIAKVSKDQENEDYLRFQLQELSDAALSEGEQEVLEQEISTLEHAEEIKSALYLSQNLISNESNGIIETLNQVSQQLQKIEQIYTPVQEISQRMESCYIEMKDLLQEITALGDQVSYNPQQLEQSQARLDTINSLEHKYHVASIAELIAYQQKIQEQINLLDHSDEEIQKQKDIVAKLLDNCTQQAERLTTIRKKAAKTIESEMKARLVPLGIPKINFKVDIKPKELSPNGKDSVSFLFSANTNSPLSPVSQVASGGEIARVMLSLKAMISGAVKLPTIIFDEIDTGVSGSVAEKMAHIMDEMGNNHRQVISITHLPQIAALGKNHYKVSKTETLNGTISNMTPLNEQQRIEEIAQMLSGSNITKAALANARELLNVN</sequence>
<organism evidence="12 13">
    <name type="scientific">Hoylesella timonensis</name>
    <dbReference type="NCBI Taxonomy" id="386414"/>
    <lineage>
        <taxon>Bacteria</taxon>
        <taxon>Pseudomonadati</taxon>
        <taxon>Bacteroidota</taxon>
        <taxon>Bacteroidia</taxon>
        <taxon>Bacteroidales</taxon>
        <taxon>Prevotellaceae</taxon>
        <taxon>Hoylesella</taxon>
    </lineage>
</organism>
<evidence type="ECO:0000256" key="3">
    <source>
        <dbReference type="ARBA" id="ARBA00021315"/>
    </source>
</evidence>
<feature type="coiled-coil region" evidence="10">
    <location>
        <begin position="149"/>
        <end position="176"/>
    </location>
</feature>
<dbReference type="AlphaFoldDB" id="A0A2K0XG82"/>
<accession>A0A2K0XG82</accession>
<feature type="domain" description="RecF/RecN/SMC N-terminal" evidence="11">
    <location>
        <begin position="1"/>
        <end position="508"/>
    </location>
</feature>
<evidence type="ECO:0000256" key="5">
    <source>
        <dbReference type="ARBA" id="ARBA00022763"/>
    </source>
</evidence>
<evidence type="ECO:0000313" key="13">
    <source>
        <dbReference type="Proteomes" id="UP000236634"/>
    </source>
</evidence>
<protein>
    <recommendedName>
        <fullName evidence="3 9">DNA repair protein RecN</fullName>
    </recommendedName>
    <alternativeName>
        <fullName evidence="8 9">Recombination protein N</fullName>
    </alternativeName>
</protein>
<evidence type="ECO:0000313" key="12">
    <source>
        <dbReference type="EMBL" id="PNP93537.1"/>
    </source>
</evidence>